<organism evidence="7 8">
    <name type="scientific">Pseudaquabacterium inlustre</name>
    <dbReference type="NCBI Taxonomy" id="2984192"/>
    <lineage>
        <taxon>Bacteria</taxon>
        <taxon>Pseudomonadati</taxon>
        <taxon>Pseudomonadota</taxon>
        <taxon>Betaproteobacteria</taxon>
        <taxon>Burkholderiales</taxon>
        <taxon>Sphaerotilaceae</taxon>
        <taxon>Pseudaquabacterium</taxon>
    </lineage>
</organism>
<dbReference type="GO" id="GO:0005524">
    <property type="term" value="F:ATP binding"/>
    <property type="evidence" value="ECO:0007669"/>
    <property type="project" value="UniProtKB-KW"/>
</dbReference>
<accession>A0ABU9CM17</accession>
<protein>
    <submittedName>
        <fullName evidence="7">ABC transporter ATP-binding protein</fullName>
    </submittedName>
</protein>
<sequence>MVALHQVHKRFAGGSTLGTQALAGVSLAVRAGEFVSLLGPSGCGKSTVLRLVAGLDDADAGTVSAPARQASGDAATAFVFQEPTLMPWATVADNVALPLKLQGQSRGTSAPRVAEVLARVGLADFAQAYPAQLSGGMKMRASIARALVTAPRVLLMDEPFAALDDITRQRLNADLLHWWQAQGLAALFVTHSVAEAVYLSQRVLVMAARPGRVVAELAIDAPYPRPADWRHTGEFAAACRTLSQALAEASEPAPAHRP</sequence>
<comment type="caution">
    <text evidence="7">The sequence shown here is derived from an EMBL/GenBank/DDBJ whole genome shotgun (WGS) entry which is preliminary data.</text>
</comment>
<dbReference type="PROSITE" id="PS00211">
    <property type="entry name" value="ABC_TRANSPORTER_1"/>
    <property type="match status" value="1"/>
</dbReference>
<gene>
    <name evidence="7" type="ORF">AACH10_16075</name>
</gene>
<dbReference type="SMART" id="SM00382">
    <property type="entry name" value="AAA"/>
    <property type="match status" value="1"/>
</dbReference>
<keyword evidence="8" id="KW-1185">Reference proteome</keyword>
<keyword evidence="2" id="KW-0813">Transport</keyword>
<dbReference type="PROSITE" id="PS50893">
    <property type="entry name" value="ABC_TRANSPORTER_2"/>
    <property type="match status" value="1"/>
</dbReference>
<dbReference type="Gene3D" id="3.40.50.300">
    <property type="entry name" value="P-loop containing nucleotide triphosphate hydrolases"/>
    <property type="match status" value="1"/>
</dbReference>
<evidence type="ECO:0000313" key="7">
    <source>
        <dbReference type="EMBL" id="MEK8051769.1"/>
    </source>
</evidence>
<dbReference type="InterPro" id="IPR027417">
    <property type="entry name" value="P-loop_NTPase"/>
</dbReference>
<keyword evidence="4" id="KW-0547">Nucleotide-binding</keyword>
<dbReference type="InterPro" id="IPR050166">
    <property type="entry name" value="ABC_transporter_ATP-bind"/>
</dbReference>
<evidence type="ECO:0000256" key="2">
    <source>
        <dbReference type="ARBA" id="ARBA00022448"/>
    </source>
</evidence>
<reference evidence="7 8" key="1">
    <citation type="submission" date="2024-04" db="EMBL/GenBank/DDBJ databases">
        <title>Novel species of the genus Ideonella isolated from streams.</title>
        <authorList>
            <person name="Lu H."/>
        </authorList>
    </citation>
    <scope>NUCLEOTIDE SEQUENCE [LARGE SCALE GENOMIC DNA]</scope>
    <source>
        <strain evidence="7 8">DXS22W</strain>
    </source>
</reference>
<dbReference type="Pfam" id="PF00005">
    <property type="entry name" value="ABC_tran"/>
    <property type="match status" value="1"/>
</dbReference>
<keyword evidence="3" id="KW-0472">Membrane</keyword>
<evidence type="ECO:0000256" key="1">
    <source>
        <dbReference type="ARBA" id="ARBA00005417"/>
    </source>
</evidence>
<keyword evidence="3" id="KW-1003">Cell membrane</keyword>
<evidence type="ECO:0000256" key="3">
    <source>
        <dbReference type="ARBA" id="ARBA00022475"/>
    </source>
</evidence>
<evidence type="ECO:0000259" key="6">
    <source>
        <dbReference type="PROSITE" id="PS50893"/>
    </source>
</evidence>
<evidence type="ECO:0000256" key="5">
    <source>
        <dbReference type="ARBA" id="ARBA00022840"/>
    </source>
</evidence>
<dbReference type="RefSeq" id="WP_341411467.1">
    <property type="nucleotide sequence ID" value="NZ_JBBUTH010000008.1"/>
</dbReference>
<dbReference type="Proteomes" id="UP001365405">
    <property type="component" value="Unassembled WGS sequence"/>
</dbReference>
<dbReference type="InterPro" id="IPR003593">
    <property type="entry name" value="AAA+_ATPase"/>
</dbReference>
<dbReference type="InterPro" id="IPR017871">
    <property type="entry name" value="ABC_transporter-like_CS"/>
</dbReference>
<dbReference type="InterPro" id="IPR003439">
    <property type="entry name" value="ABC_transporter-like_ATP-bd"/>
</dbReference>
<keyword evidence="5 7" id="KW-0067">ATP-binding</keyword>
<dbReference type="EMBL" id="JBBUTH010000008">
    <property type="protein sequence ID" value="MEK8051769.1"/>
    <property type="molecule type" value="Genomic_DNA"/>
</dbReference>
<dbReference type="CDD" id="cd03293">
    <property type="entry name" value="ABC_NrtD_SsuB_transporters"/>
    <property type="match status" value="1"/>
</dbReference>
<name>A0ABU9CM17_9BURK</name>
<evidence type="ECO:0000256" key="4">
    <source>
        <dbReference type="ARBA" id="ARBA00022741"/>
    </source>
</evidence>
<proteinExistence type="inferred from homology"/>
<dbReference type="SUPFAM" id="SSF52540">
    <property type="entry name" value="P-loop containing nucleoside triphosphate hydrolases"/>
    <property type="match status" value="1"/>
</dbReference>
<evidence type="ECO:0000313" key="8">
    <source>
        <dbReference type="Proteomes" id="UP001365405"/>
    </source>
</evidence>
<dbReference type="PANTHER" id="PTHR42788">
    <property type="entry name" value="TAURINE IMPORT ATP-BINDING PROTEIN-RELATED"/>
    <property type="match status" value="1"/>
</dbReference>
<comment type="similarity">
    <text evidence="1">Belongs to the ABC transporter superfamily.</text>
</comment>
<feature type="domain" description="ABC transporter" evidence="6">
    <location>
        <begin position="2"/>
        <end position="235"/>
    </location>
</feature>
<dbReference type="PANTHER" id="PTHR42788:SF19">
    <property type="entry name" value="ALIPHATIC SULFONATES IMPORT ATP-BINDING PROTEIN SSUB 2"/>
    <property type="match status" value="1"/>
</dbReference>